<feature type="signal peptide" evidence="7">
    <location>
        <begin position="1"/>
        <end position="23"/>
    </location>
</feature>
<name>A0ABX7SNW1_9CAUL</name>
<evidence type="ECO:0000313" key="9">
    <source>
        <dbReference type="Proteomes" id="UP000663942"/>
    </source>
</evidence>
<dbReference type="PANTHER" id="PTHR30429:SF0">
    <property type="entry name" value="METHIONINE-BINDING LIPOPROTEIN METQ"/>
    <property type="match status" value="1"/>
</dbReference>
<dbReference type="RefSeq" id="WP_207827257.1">
    <property type="nucleotide sequence ID" value="NZ_CP062006.1"/>
</dbReference>
<comment type="similarity">
    <text evidence="6">Belongs to the nlpA lipoprotein family.</text>
</comment>
<keyword evidence="3" id="KW-0472">Membrane</keyword>
<dbReference type="PROSITE" id="PS51257">
    <property type="entry name" value="PROKAR_LIPOPROTEIN"/>
    <property type="match status" value="1"/>
</dbReference>
<keyword evidence="5 6" id="KW-0449">Lipoprotein</keyword>
<feature type="chain" id="PRO_5046012712" description="Lipoprotein" evidence="7">
    <location>
        <begin position="24"/>
        <end position="269"/>
    </location>
</feature>
<evidence type="ECO:0000256" key="1">
    <source>
        <dbReference type="ARBA" id="ARBA00004635"/>
    </source>
</evidence>
<dbReference type="SUPFAM" id="SSF53850">
    <property type="entry name" value="Periplasmic binding protein-like II"/>
    <property type="match status" value="1"/>
</dbReference>
<dbReference type="EMBL" id="CP062006">
    <property type="protein sequence ID" value="QTC89374.1"/>
    <property type="molecule type" value="Genomic_DNA"/>
</dbReference>
<evidence type="ECO:0000256" key="2">
    <source>
        <dbReference type="ARBA" id="ARBA00022729"/>
    </source>
</evidence>
<reference evidence="8 9" key="1">
    <citation type="submission" date="2020-09" db="EMBL/GenBank/DDBJ databases">
        <title>Brevundimonas sp. LVF1 isolated from an oligotrophic pond in Goettingen, Germany.</title>
        <authorList>
            <person name="Friedrich I."/>
            <person name="Klassen A."/>
            <person name="Neubauer H."/>
            <person name="Schneider D."/>
            <person name="Hertel R."/>
            <person name="Daniel R."/>
        </authorList>
    </citation>
    <scope>NUCLEOTIDE SEQUENCE [LARGE SCALE GENOMIC DNA]</scope>
    <source>
        <strain evidence="8 9">LVF1</strain>
    </source>
</reference>
<dbReference type="PIRSF" id="PIRSF002854">
    <property type="entry name" value="MetQ"/>
    <property type="match status" value="1"/>
</dbReference>
<sequence length="269" mass="28553">MIRRSLLLSAVAVLTLAACGQGADKKAGAEGAPLLVGATAVPHAEILEVVKPILAAEGVPIEIKVFNDYVQPNVQLSEKRLDVNYFQTKPYLDEFNIARGADLVTVAGVHVEPLGVYSKKHTTLAAIPNGAQVVLPNDASNTGRSLLLLQAAGLITLRDPTNPLQTVRDVATNPKGLKFQEVEAATIPRILPQVDAAVINTNYALDAGLKPKTDALSLEGADSPYVNYLVARPDNQNDPRVQALANALRSQAVKDFIARKYDGAVIPAA</sequence>
<keyword evidence="2 7" id="KW-0732">Signal</keyword>
<evidence type="ECO:0000313" key="8">
    <source>
        <dbReference type="EMBL" id="QTC89374.1"/>
    </source>
</evidence>
<evidence type="ECO:0000256" key="7">
    <source>
        <dbReference type="SAM" id="SignalP"/>
    </source>
</evidence>
<evidence type="ECO:0000256" key="3">
    <source>
        <dbReference type="ARBA" id="ARBA00023136"/>
    </source>
</evidence>
<gene>
    <name evidence="8" type="ORF">IFE19_08705</name>
</gene>
<accession>A0ABX7SNW1</accession>
<dbReference type="Proteomes" id="UP000663942">
    <property type="component" value="Chromosome"/>
</dbReference>
<protein>
    <recommendedName>
        <fullName evidence="6">Lipoprotein</fullName>
    </recommendedName>
</protein>
<dbReference type="Gene3D" id="3.40.190.10">
    <property type="entry name" value="Periplasmic binding protein-like II"/>
    <property type="match status" value="2"/>
</dbReference>
<evidence type="ECO:0000256" key="4">
    <source>
        <dbReference type="ARBA" id="ARBA00023139"/>
    </source>
</evidence>
<dbReference type="CDD" id="cd13597">
    <property type="entry name" value="PBP2_lipoprotein_Tp32"/>
    <property type="match status" value="1"/>
</dbReference>
<organism evidence="8 9">
    <name type="scientific">Brevundimonas pondensis</name>
    <dbReference type="NCBI Taxonomy" id="2774189"/>
    <lineage>
        <taxon>Bacteria</taxon>
        <taxon>Pseudomonadati</taxon>
        <taxon>Pseudomonadota</taxon>
        <taxon>Alphaproteobacteria</taxon>
        <taxon>Caulobacterales</taxon>
        <taxon>Caulobacteraceae</taxon>
        <taxon>Brevundimonas</taxon>
    </lineage>
</organism>
<evidence type="ECO:0000256" key="5">
    <source>
        <dbReference type="ARBA" id="ARBA00023288"/>
    </source>
</evidence>
<dbReference type="Pfam" id="PF03180">
    <property type="entry name" value="Lipoprotein_9"/>
    <property type="match status" value="1"/>
</dbReference>
<dbReference type="PANTHER" id="PTHR30429">
    <property type="entry name" value="D-METHIONINE-BINDING LIPOPROTEIN METQ"/>
    <property type="match status" value="1"/>
</dbReference>
<dbReference type="InterPro" id="IPR004872">
    <property type="entry name" value="Lipoprotein_NlpA"/>
</dbReference>
<proteinExistence type="inferred from homology"/>
<keyword evidence="9" id="KW-1185">Reference proteome</keyword>
<comment type="subcellular location">
    <subcellularLocation>
        <location evidence="1">Membrane</location>
        <topology evidence="1">Lipid-anchor</topology>
    </subcellularLocation>
</comment>
<keyword evidence="4" id="KW-0564">Palmitate</keyword>
<evidence type="ECO:0000256" key="6">
    <source>
        <dbReference type="PIRNR" id="PIRNR002854"/>
    </source>
</evidence>